<dbReference type="OrthoDB" id="9783389at2"/>
<dbReference type="InterPro" id="IPR051533">
    <property type="entry name" value="WaaL-like"/>
</dbReference>
<dbReference type="Pfam" id="PF04932">
    <property type="entry name" value="Wzy_C"/>
    <property type="match status" value="1"/>
</dbReference>
<dbReference type="RefSeq" id="WP_076514983.1">
    <property type="nucleotide sequence ID" value="NZ_FTOH01000004.1"/>
</dbReference>
<evidence type="ECO:0000313" key="8">
    <source>
        <dbReference type="Proteomes" id="UP000185639"/>
    </source>
</evidence>
<evidence type="ECO:0000256" key="4">
    <source>
        <dbReference type="ARBA" id="ARBA00023136"/>
    </source>
</evidence>
<evidence type="ECO:0000256" key="1">
    <source>
        <dbReference type="ARBA" id="ARBA00004141"/>
    </source>
</evidence>
<keyword evidence="4 5" id="KW-0472">Membrane</keyword>
<evidence type="ECO:0000256" key="2">
    <source>
        <dbReference type="ARBA" id="ARBA00022692"/>
    </source>
</evidence>
<dbReference type="STRING" id="484498.SAMN05421686_104112"/>
<feature type="transmembrane region" description="Helical" evidence="5">
    <location>
        <begin position="123"/>
        <end position="151"/>
    </location>
</feature>
<dbReference type="AlphaFoldDB" id="A0A1N7LNI5"/>
<evidence type="ECO:0000259" key="6">
    <source>
        <dbReference type="Pfam" id="PF04932"/>
    </source>
</evidence>
<gene>
    <name evidence="7" type="ORF">SAMN05421686_104112</name>
</gene>
<evidence type="ECO:0000256" key="5">
    <source>
        <dbReference type="SAM" id="Phobius"/>
    </source>
</evidence>
<comment type="subcellular location">
    <subcellularLocation>
        <location evidence="1">Membrane</location>
        <topology evidence="1">Multi-pass membrane protein</topology>
    </subcellularLocation>
</comment>
<feature type="transmembrane region" description="Helical" evidence="5">
    <location>
        <begin position="97"/>
        <end position="114"/>
    </location>
</feature>
<feature type="transmembrane region" description="Helical" evidence="5">
    <location>
        <begin position="171"/>
        <end position="188"/>
    </location>
</feature>
<feature type="transmembrane region" description="Helical" evidence="5">
    <location>
        <begin position="411"/>
        <end position="432"/>
    </location>
</feature>
<feature type="transmembrane region" description="Helical" evidence="5">
    <location>
        <begin position="234"/>
        <end position="253"/>
    </location>
</feature>
<keyword evidence="8" id="KW-1185">Reference proteome</keyword>
<name>A0A1N7LNI5_9GAMM</name>
<dbReference type="EMBL" id="FTOH01000004">
    <property type="protein sequence ID" value="SIS75386.1"/>
    <property type="molecule type" value="Genomic_DNA"/>
</dbReference>
<accession>A0A1N7LNI5</accession>
<dbReference type="GO" id="GO:0016874">
    <property type="term" value="F:ligase activity"/>
    <property type="evidence" value="ECO:0007669"/>
    <property type="project" value="UniProtKB-KW"/>
</dbReference>
<feature type="transmembrane region" description="Helical" evidence="5">
    <location>
        <begin position="29"/>
        <end position="45"/>
    </location>
</feature>
<feature type="transmembrane region" description="Helical" evidence="5">
    <location>
        <begin position="209"/>
        <end position="228"/>
    </location>
</feature>
<dbReference type="PANTHER" id="PTHR37422">
    <property type="entry name" value="TEICHURONIC ACID BIOSYNTHESIS PROTEIN TUAE"/>
    <property type="match status" value="1"/>
</dbReference>
<evidence type="ECO:0000313" key="7">
    <source>
        <dbReference type="EMBL" id="SIS75386.1"/>
    </source>
</evidence>
<reference evidence="8" key="1">
    <citation type="submission" date="2017-01" db="EMBL/GenBank/DDBJ databases">
        <authorList>
            <person name="Varghese N."/>
            <person name="Submissions S."/>
        </authorList>
    </citation>
    <scope>NUCLEOTIDE SEQUENCE [LARGE SCALE GENOMIC DNA]</scope>
    <source>
        <strain evidence="8">DSM 24913</strain>
    </source>
</reference>
<organism evidence="7 8">
    <name type="scientific">Thalassolituus maritimus</name>
    <dbReference type="NCBI Taxonomy" id="484498"/>
    <lineage>
        <taxon>Bacteria</taxon>
        <taxon>Pseudomonadati</taxon>
        <taxon>Pseudomonadota</taxon>
        <taxon>Gammaproteobacteria</taxon>
        <taxon>Oceanospirillales</taxon>
        <taxon>Oceanospirillaceae</taxon>
        <taxon>Thalassolituus</taxon>
    </lineage>
</organism>
<feature type="domain" description="O-antigen ligase-related" evidence="6">
    <location>
        <begin position="218"/>
        <end position="362"/>
    </location>
</feature>
<protein>
    <submittedName>
        <fullName evidence="7">O-antigen ligase</fullName>
    </submittedName>
</protein>
<keyword evidence="7" id="KW-0436">Ligase</keyword>
<feature type="transmembrane region" description="Helical" evidence="5">
    <location>
        <begin position="66"/>
        <end position="85"/>
    </location>
</feature>
<dbReference type="Proteomes" id="UP000185639">
    <property type="component" value="Unassembled WGS sequence"/>
</dbReference>
<proteinExistence type="predicted"/>
<dbReference type="GO" id="GO:0016020">
    <property type="term" value="C:membrane"/>
    <property type="evidence" value="ECO:0007669"/>
    <property type="project" value="UniProtKB-SubCell"/>
</dbReference>
<evidence type="ECO:0000256" key="3">
    <source>
        <dbReference type="ARBA" id="ARBA00022989"/>
    </source>
</evidence>
<keyword evidence="3 5" id="KW-1133">Transmembrane helix</keyword>
<feature type="transmembrane region" description="Helical" evidence="5">
    <location>
        <begin position="384"/>
        <end position="405"/>
    </location>
</feature>
<dbReference type="InterPro" id="IPR007016">
    <property type="entry name" value="O-antigen_ligase-rel_domated"/>
</dbReference>
<feature type="transmembrane region" description="Helical" evidence="5">
    <location>
        <begin position="354"/>
        <end position="372"/>
    </location>
</feature>
<sequence>MNRWNAFLCLIFFLPLPEASVHPLAWNLASALAFVLLGLEFRGRLVEQSLRSLPALPVTPAFSHSALPLVLIWCVQLWVVVQWAITSLSPYDSLMSLSQGLLYAAVFTLALLLVDSRQRVRQLVWVVVAAAAFQALYGAFMVLTGLEYGFFAEKEHYRGVATGTYVNRNSLAGLMELSLALGIGLLLAEPTRYFGSARQRLRQLVEVLLSKKLILRLLLAIMVIALVLTRSRMGNTAFFASLMVAGALALVLMRNKTTATTVLLGSLLVIDIAIVGTFFGVEKVAERLQQTSSQTESRDEVTRDTFNIFLDNPITGTGAGTFTHTFPALKSPEVTSFGLYNNAHNDYAQFASEFGAPATIALAIVVFWAFWNGIMAMRQRNSRFYQGVGFSVTMAIVAIGIHSTVDFNLQIPANASLFVVILALSAVARWAPHNSTSGRMRRRTGRKASA</sequence>
<keyword evidence="2 5" id="KW-0812">Transmembrane</keyword>
<feature type="transmembrane region" description="Helical" evidence="5">
    <location>
        <begin position="260"/>
        <end position="281"/>
    </location>
</feature>
<dbReference type="PANTHER" id="PTHR37422:SF13">
    <property type="entry name" value="LIPOPOLYSACCHARIDE BIOSYNTHESIS PROTEIN PA4999-RELATED"/>
    <property type="match status" value="1"/>
</dbReference>